<evidence type="ECO:0000256" key="1">
    <source>
        <dbReference type="SAM" id="SignalP"/>
    </source>
</evidence>
<dbReference type="Proteomes" id="UP000051952">
    <property type="component" value="Unassembled WGS sequence"/>
</dbReference>
<dbReference type="VEuPathDB" id="TriTrypDB:BSAL_08640"/>
<protein>
    <recommendedName>
        <fullName evidence="4">Membrane-associated protein</fullName>
    </recommendedName>
</protein>
<dbReference type="AlphaFoldDB" id="A0A0S4J781"/>
<feature type="chain" id="PRO_5006622043" description="Membrane-associated protein" evidence="1">
    <location>
        <begin position="33"/>
        <end position="155"/>
    </location>
</feature>
<accession>A0A0S4J781</accession>
<feature type="signal peptide" evidence="1">
    <location>
        <begin position="1"/>
        <end position="32"/>
    </location>
</feature>
<organism evidence="2 3">
    <name type="scientific">Bodo saltans</name>
    <name type="common">Flagellated protozoan</name>
    <dbReference type="NCBI Taxonomy" id="75058"/>
    <lineage>
        <taxon>Eukaryota</taxon>
        <taxon>Discoba</taxon>
        <taxon>Euglenozoa</taxon>
        <taxon>Kinetoplastea</taxon>
        <taxon>Metakinetoplastina</taxon>
        <taxon>Eubodonida</taxon>
        <taxon>Bodonidae</taxon>
        <taxon>Bodo</taxon>
    </lineage>
</organism>
<sequence length="155" mass="17559">MRVRGGTKLTLCISVALLDSLFFAIQPGQVTAPDEEHIREVIHHETQNFVQAPSGDSPTAAAPVLYVDGLYGPTLTLTESEQRIVAKRQQNRVTPAKCPHKYLFVNTHTYGRHHNQLQEMMHLAAWAQRLGRTAVLGWFRFSRRWGSSSRLLQLQ</sequence>
<name>A0A0S4J781_BODSA</name>
<evidence type="ECO:0000313" key="2">
    <source>
        <dbReference type="EMBL" id="CUG87096.1"/>
    </source>
</evidence>
<dbReference type="EMBL" id="CYKH01001443">
    <property type="protein sequence ID" value="CUG87096.1"/>
    <property type="molecule type" value="Genomic_DNA"/>
</dbReference>
<keyword evidence="3" id="KW-1185">Reference proteome</keyword>
<keyword evidence="1" id="KW-0732">Signal</keyword>
<gene>
    <name evidence="2" type="ORF">BSAL_08640</name>
</gene>
<evidence type="ECO:0000313" key="3">
    <source>
        <dbReference type="Proteomes" id="UP000051952"/>
    </source>
</evidence>
<evidence type="ECO:0008006" key="4">
    <source>
        <dbReference type="Google" id="ProtNLM"/>
    </source>
</evidence>
<reference evidence="3" key="1">
    <citation type="submission" date="2015-09" db="EMBL/GenBank/DDBJ databases">
        <authorList>
            <consortium name="Pathogen Informatics"/>
        </authorList>
    </citation>
    <scope>NUCLEOTIDE SEQUENCE [LARGE SCALE GENOMIC DNA]</scope>
    <source>
        <strain evidence="3">Lake Konstanz</strain>
    </source>
</reference>
<proteinExistence type="predicted"/>
<dbReference type="OrthoDB" id="262657at2759"/>